<keyword evidence="1" id="KW-0732">Signal</keyword>
<proteinExistence type="predicted"/>
<gene>
    <name evidence="2" type="ORF">rCG_48705</name>
</gene>
<evidence type="ECO:0000313" key="3">
    <source>
        <dbReference type="Proteomes" id="UP000234681"/>
    </source>
</evidence>
<protein>
    <submittedName>
        <fullName evidence="2">RCG48705</fullName>
    </submittedName>
</protein>
<dbReference type="AlphaFoldDB" id="A6IFK7"/>
<dbReference type="Proteomes" id="UP000234681">
    <property type="component" value="Chromosome 7"/>
</dbReference>
<organism evidence="2 3">
    <name type="scientific">Rattus norvegicus</name>
    <name type="common">Rat</name>
    <dbReference type="NCBI Taxonomy" id="10116"/>
    <lineage>
        <taxon>Eukaryota</taxon>
        <taxon>Metazoa</taxon>
        <taxon>Chordata</taxon>
        <taxon>Craniata</taxon>
        <taxon>Vertebrata</taxon>
        <taxon>Euteleostomi</taxon>
        <taxon>Mammalia</taxon>
        <taxon>Eutheria</taxon>
        <taxon>Euarchontoglires</taxon>
        <taxon>Glires</taxon>
        <taxon>Rodentia</taxon>
        <taxon>Myomorpha</taxon>
        <taxon>Muroidea</taxon>
        <taxon>Muridae</taxon>
        <taxon>Murinae</taxon>
        <taxon>Rattus</taxon>
    </lineage>
</organism>
<feature type="chain" id="PRO_5039896414" evidence="1">
    <location>
        <begin position="21"/>
        <end position="35"/>
    </location>
</feature>
<dbReference type="EMBL" id="CH473960">
    <property type="protein sequence ID" value="EDM17041.1"/>
    <property type="molecule type" value="Genomic_DNA"/>
</dbReference>
<feature type="non-terminal residue" evidence="2">
    <location>
        <position position="35"/>
    </location>
</feature>
<evidence type="ECO:0000313" key="2">
    <source>
        <dbReference type="EMBL" id="EDM17041.1"/>
    </source>
</evidence>
<name>A6IFK7_RAT</name>
<feature type="signal peptide" evidence="1">
    <location>
        <begin position="1"/>
        <end position="20"/>
    </location>
</feature>
<accession>A6IFK7</accession>
<reference evidence="2 3" key="1">
    <citation type="submission" date="2005-09" db="EMBL/GenBank/DDBJ databases">
        <authorList>
            <person name="Mural R.J."/>
            <person name="Li P.W."/>
            <person name="Adams M.D."/>
            <person name="Amanatides P.G."/>
            <person name="Baden-Tillson H."/>
            <person name="Barnstead M."/>
            <person name="Chin S.H."/>
            <person name="Dew I."/>
            <person name="Evans C.A."/>
            <person name="Ferriera S."/>
            <person name="Flanigan M."/>
            <person name="Fosler C."/>
            <person name="Glodek A."/>
            <person name="Gu Z."/>
            <person name="Holt R.A."/>
            <person name="Jennings D."/>
            <person name="Kraft C.L."/>
            <person name="Lu F."/>
            <person name="Nguyen T."/>
            <person name="Nusskern D.R."/>
            <person name="Pfannkoch C.M."/>
            <person name="Sitter C."/>
            <person name="Sutton G.G."/>
            <person name="Venter J.C."/>
            <person name="Wang Z."/>
            <person name="Woodage T."/>
            <person name="Zheng X.H."/>
            <person name="Zhong F."/>
        </authorList>
    </citation>
    <scope>NUCLEOTIDE SEQUENCE [LARGE SCALE GENOMIC DNA]</scope>
    <source>
        <strain>BN</strain>
        <strain evidence="3">Sprague-Dawley</strain>
    </source>
</reference>
<evidence type="ECO:0000256" key="1">
    <source>
        <dbReference type="SAM" id="SignalP"/>
    </source>
</evidence>
<sequence>MGRSKLFLSMLLPLIPLFLGLVVQNACSPTEGPEL</sequence>